<reference evidence="1 2" key="1">
    <citation type="journal article" date="2019" name="Nat. Ecol. Evol.">
        <title>Megaphylogeny resolves global patterns of mushroom evolution.</title>
        <authorList>
            <person name="Varga T."/>
            <person name="Krizsan K."/>
            <person name="Foldi C."/>
            <person name="Dima B."/>
            <person name="Sanchez-Garcia M."/>
            <person name="Sanchez-Ramirez S."/>
            <person name="Szollosi G.J."/>
            <person name="Szarkandi J.G."/>
            <person name="Papp V."/>
            <person name="Albert L."/>
            <person name="Andreopoulos W."/>
            <person name="Angelini C."/>
            <person name="Antonin V."/>
            <person name="Barry K.W."/>
            <person name="Bougher N.L."/>
            <person name="Buchanan P."/>
            <person name="Buyck B."/>
            <person name="Bense V."/>
            <person name="Catcheside P."/>
            <person name="Chovatia M."/>
            <person name="Cooper J."/>
            <person name="Damon W."/>
            <person name="Desjardin D."/>
            <person name="Finy P."/>
            <person name="Geml J."/>
            <person name="Haridas S."/>
            <person name="Hughes K."/>
            <person name="Justo A."/>
            <person name="Karasinski D."/>
            <person name="Kautmanova I."/>
            <person name="Kiss B."/>
            <person name="Kocsube S."/>
            <person name="Kotiranta H."/>
            <person name="LaButti K.M."/>
            <person name="Lechner B.E."/>
            <person name="Liimatainen K."/>
            <person name="Lipzen A."/>
            <person name="Lukacs Z."/>
            <person name="Mihaltcheva S."/>
            <person name="Morgado L.N."/>
            <person name="Niskanen T."/>
            <person name="Noordeloos M.E."/>
            <person name="Ohm R.A."/>
            <person name="Ortiz-Santana B."/>
            <person name="Ovrebo C."/>
            <person name="Racz N."/>
            <person name="Riley R."/>
            <person name="Savchenko A."/>
            <person name="Shiryaev A."/>
            <person name="Soop K."/>
            <person name="Spirin V."/>
            <person name="Szebenyi C."/>
            <person name="Tomsovsky M."/>
            <person name="Tulloss R.E."/>
            <person name="Uehling J."/>
            <person name="Grigoriev I.V."/>
            <person name="Vagvolgyi C."/>
            <person name="Papp T."/>
            <person name="Martin F.M."/>
            <person name="Miettinen O."/>
            <person name="Hibbett D.S."/>
            <person name="Nagy L.G."/>
        </authorList>
    </citation>
    <scope>NUCLEOTIDE SEQUENCE [LARGE SCALE GENOMIC DNA]</scope>
    <source>
        <strain evidence="1 2">NL-1719</strain>
    </source>
</reference>
<name>A0ACD3A1W9_9AGAR</name>
<evidence type="ECO:0000313" key="2">
    <source>
        <dbReference type="Proteomes" id="UP000308600"/>
    </source>
</evidence>
<keyword evidence="2" id="KW-1185">Reference proteome</keyword>
<dbReference type="Proteomes" id="UP000308600">
    <property type="component" value="Unassembled WGS sequence"/>
</dbReference>
<evidence type="ECO:0000313" key="1">
    <source>
        <dbReference type="EMBL" id="TFK59299.1"/>
    </source>
</evidence>
<accession>A0ACD3A1W9</accession>
<dbReference type="EMBL" id="ML209024">
    <property type="protein sequence ID" value="TFK59299.1"/>
    <property type="molecule type" value="Genomic_DNA"/>
</dbReference>
<proteinExistence type="predicted"/>
<protein>
    <submittedName>
        <fullName evidence="1">WD40 repeat-like protein</fullName>
    </submittedName>
</protein>
<gene>
    <name evidence="1" type="ORF">BDN72DRAFT_905980</name>
</gene>
<organism evidence="1 2">
    <name type="scientific">Pluteus cervinus</name>
    <dbReference type="NCBI Taxonomy" id="181527"/>
    <lineage>
        <taxon>Eukaryota</taxon>
        <taxon>Fungi</taxon>
        <taxon>Dikarya</taxon>
        <taxon>Basidiomycota</taxon>
        <taxon>Agaricomycotina</taxon>
        <taxon>Agaricomycetes</taxon>
        <taxon>Agaricomycetidae</taxon>
        <taxon>Agaricales</taxon>
        <taxon>Pluteineae</taxon>
        <taxon>Pluteaceae</taxon>
        <taxon>Pluteus</taxon>
    </lineage>
</organism>
<sequence length="369" mass="40327">MTTFKHEALQYKRCPNLDEEHSGPITALSFNRDGNLLSCGGEDGKITFWRVGDGKLLHVLQSSKETAISCLSWLNENQLVAGSTTGFVFCVTITEVELKCLLIVTGHSTVLSSIDANNNTTQCATSAADELVIWAHNKGTNWTVSRILDPPPKGVDDGDARINVVAMRWSYRPNILAVSYTHHGIVLWDVSDGRPIQTIKQNGANISLSPSPSSGLSKELMAVSTSSRGINLYDIGKTGTLIGNLSSKLEHQDILSLAPCPVAFVHDGEAVISGNPSGKAPIWDVETRSPVQHLRHENPITSLSVCFLFCQIHSTDTHIKVHYNKDTDTFYVATAQKVPQEFDEYRSEVAIWKTIDIGAVKVVPIPSIH</sequence>